<feature type="non-terminal residue" evidence="2">
    <location>
        <position position="98"/>
    </location>
</feature>
<name>V3ZW81_LOTGI</name>
<dbReference type="CTD" id="20253205"/>
<dbReference type="HOGENOM" id="CLU_136958_1_0_1"/>
<evidence type="ECO:0000313" key="2">
    <source>
        <dbReference type="EMBL" id="ESO88642.1"/>
    </source>
</evidence>
<reference evidence="2 3" key="1">
    <citation type="journal article" date="2013" name="Nature">
        <title>Insights into bilaterian evolution from three spiralian genomes.</title>
        <authorList>
            <person name="Simakov O."/>
            <person name="Marletaz F."/>
            <person name="Cho S.J."/>
            <person name="Edsinger-Gonzales E."/>
            <person name="Havlak P."/>
            <person name="Hellsten U."/>
            <person name="Kuo D.H."/>
            <person name="Larsson T."/>
            <person name="Lv J."/>
            <person name="Arendt D."/>
            <person name="Savage R."/>
            <person name="Osoegawa K."/>
            <person name="de Jong P."/>
            <person name="Grimwood J."/>
            <person name="Chapman J.A."/>
            <person name="Shapiro H."/>
            <person name="Aerts A."/>
            <person name="Otillar R.P."/>
            <person name="Terry A.Y."/>
            <person name="Boore J.L."/>
            <person name="Grigoriev I.V."/>
            <person name="Lindberg D.R."/>
            <person name="Seaver E.C."/>
            <person name="Weisblat D.A."/>
            <person name="Putnam N.H."/>
            <person name="Rokhsar D.S."/>
        </authorList>
    </citation>
    <scope>NUCLEOTIDE SEQUENCE [LARGE SCALE GENOMIC DNA]</scope>
</reference>
<dbReference type="RefSeq" id="XP_009060690.1">
    <property type="nucleotide sequence ID" value="XM_009062442.1"/>
</dbReference>
<dbReference type="SMART" id="SM00595">
    <property type="entry name" value="MADF"/>
    <property type="match status" value="1"/>
</dbReference>
<keyword evidence="3" id="KW-1185">Reference proteome</keyword>
<dbReference type="InterPro" id="IPR006578">
    <property type="entry name" value="MADF-dom"/>
</dbReference>
<gene>
    <name evidence="2" type="ORF">LOTGIDRAFT_98092</name>
</gene>
<dbReference type="AlphaFoldDB" id="V3ZW81"/>
<evidence type="ECO:0000313" key="3">
    <source>
        <dbReference type="Proteomes" id="UP000030746"/>
    </source>
</evidence>
<dbReference type="PANTHER" id="PTHR21505:SF8">
    <property type="entry name" value="DPT-YFP REPRESSOR BY OVEREXPRESSION, ISOFORM D-RELATED"/>
    <property type="match status" value="1"/>
</dbReference>
<dbReference type="GeneID" id="20253205"/>
<dbReference type="OMA" id="NCRREIN"/>
<dbReference type="EMBL" id="KB202656">
    <property type="protein sequence ID" value="ESO88642.1"/>
    <property type="molecule type" value="Genomic_DNA"/>
</dbReference>
<dbReference type="Proteomes" id="UP000030746">
    <property type="component" value="Unassembled WGS sequence"/>
</dbReference>
<feature type="non-terminal residue" evidence="2">
    <location>
        <position position="1"/>
    </location>
</feature>
<dbReference type="KEGG" id="lgi:LOTGIDRAFT_98092"/>
<feature type="domain" description="MADF" evidence="1">
    <location>
        <begin position="6"/>
        <end position="98"/>
    </location>
</feature>
<dbReference type="PROSITE" id="PS51029">
    <property type="entry name" value="MADF"/>
    <property type="match status" value="1"/>
</dbReference>
<organism evidence="2 3">
    <name type="scientific">Lottia gigantea</name>
    <name type="common">Giant owl limpet</name>
    <dbReference type="NCBI Taxonomy" id="225164"/>
    <lineage>
        <taxon>Eukaryota</taxon>
        <taxon>Metazoa</taxon>
        <taxon>Spiralia</taxon>
        <taxon>Lophotrochozoa</taxon>
        <taxon>Mollusca</taxon>
        <taxon>Gastropoda</taxon>
        <taxon>Patellogastropoda</taxon>
        <taxon>Lottioidea</taxon>
        <taxon>Lottiidae</taxon>
        <taxon>Lottia</taxon>
    </lineage>
</organism>
<proteinExistence type="predicted"/>
<evidence type="ECO:0000259" key="1">
    <source>
        <dbReference type="PROSITE" id="PS51029"/>
    </source>
</evidence>
<accession>V3ZW81</accession>
<dbReference type="PANTHER" id="PTHR21505">
    <property type="entry name" value="MADF DOMAIN-CONTAINING PROTEIN-RELATED"/>
    <property type="match status" value="1"/>
</dbReference>
<dbReference type="Pfam" id="PF10545">
    <property type="entry name" value="MADF_DNA_bdg"/>
    <property type="match status" value="1"/>
</dbReference>
<dbReference type="OrthoDB" id="6377161at2759"/>
<protein>
    <recommendedName>
        <fullName evidence="1">MADF domain-containing protein</fullName>
    </recommendedName>
</protein>
<sequence>RKFVLECIQVYKGLPALWWVKSDDYSNKTKKDEAYATLLGKYQEKFPDVTKDELRKKFALRTNFRKELKKVLDSTKSGVGTDDIYQPTLWYFDAMSFL</sequence>